<accession>A0ABP8ZQ98</accession>
<reference evidence="3" key="1">
    <citation type="journal article" date="2019" name="Int. J. Syst. Evol. Microbiol.">
        <title>The Global Catalogue of Microorganisms (GCM) 10K type strain sequencing project: providing services to taxonomists for standard genome sequencing and annotation.</title>
        <authorList>
            <consortium name="The Broad Institute Genomics Platform"/>
            <consortium name="The Broad Institute Genome Sequencing Center for Infectious Disease"/>
            <person name="Wu L."/>
            <person name="Ma J."/>
        </authorList>
    </citation>
    <scope>NUCLEOTIDE SEQUENCE [LARGE SCALE GENOMIC DNA]</scope>
    <source>
        <strain evidence="3">JCM 18324</strain>
    </source>
</reference>
<keyword evidence="1" id="KW-0732">Signal</keyword>
<comment type="caution">
    <text evidence="2">The sequence shown here is derived from an EMBL/GenBank/DDBJ whole genome shotgun (WGS) entry which is preliminary data.</text>
</comment>
<protein>
    <recommendedName>
        <fullName evidence="4">Secreted protein</fullName>
    </recommendedName>
</protein>
<dbReference type="RefSeq" id="WP_345608782.1">
    <property type="nucleotide sequence ID" value="NZ_BAABJV010000001.1"/>
</dbReference>
<evidence type="ECO:0008006" key="4">
    <source>
        <dbReference type="Google" id="ProtNLM"/>
    </source>
</evidence>
<evidence type="ECO:0000313" key="3">
    <source>
        <dbReference type="Proteomes" id="UP001501147"/>
    </source>
</evidence>
<proteinExistence type="predicted"/>
<name>A0ABP8ZQ98_9ACTN</name>
<evidence type="ECO:0000256" key="1">
    <source>
        <dbReference type="SAM" id="SignalP"/>
    </source>
</evidence>
<sequence>MRRLTRNAVTAAAAFTAALGMTAASASATSPATWTVAPGGAFTAHADNPTLSTPAATLQCAGSDAEGTLKTGSGNAGAGIGSITELTFTDCSVIGIPFDVTTASKPWSLNVDAVSAVPGAVDGSISGVDATISGSGCTADFTGTVTGRYLNGTKRLVIDGGDLTASGADCFGLINDGDEALFEADYAVTGNHTITRD</sequence>
<gene>
    <name evidence="2" type="ORF">GCM10023329_04660</name>
</gene>
<organism evidence="2 3">
    <name type="scientific">Streptomyces sanyensis</name>
    <dbReference type="NCBI Taxonomy" id="568869"/>
    <lineage>
        <taxon>Bacteria</taxon>
        <taxon>Bacillati</taxon>
        <taxon>Actinomycetota</taxon>
        <taxon>Actinomycetes</taxon>
        <taxon>Kitasatosporales</taxon>
        <taxon>Streptomycetaceae</taxon>
        <taxon>Streptomyces</taxon>
    </lineage>
</organism>
<dbReference type="EMBL" id="BAABJV010000001">
    <property type="protein sequence ID" value="GAA4762285.1"/>
    <property type="molecule type" value="Genomic_DNA"/>
</dbReference>
<keyword evidence="3" id="KW-1185">Reference proteome</keyword>
<dbReference type="Proteomes" id="UP001501147">
    <property type="component" value="Unassembled WGS sequence"/>
</dbReference>
<feature type="chain" id="PRO_5045393334" description="Secreted protein" evidence="1">
    <location>
        <begin position="29"/>
        <end position="197"/>
    </location>
</feature>
<evidence type="ECO:0000313" key="2">
    <source>
        <dbReference type="EMBL" id="GAA4762285.1"/>
    </source>
</evidence>
<feature type="signal peptide" evidence="1">
    <location>
        <begin position="1"/>
        <end position="28"/>
    </location>
</feature>